<name>A0A843XEU7_COLES</name>
<comment type="caution">
    <text evidence="1">The sequence shown here is derived from an EMBL/GenBank/DDBJ whole genome shotgun (WGS) entry which is preliminary data.</text>
</comment>
<dbReference type="EMBL" id="NMUH01007913">
    <property type="protein sequence ID" value="MQM18018.1"/>
    <property type="molecule type" value="Genomic_DNA"/>
</dbReference>
<proteinExistence type="predicted"/>
<organism evidence="1 2">
    <name type="scientific">Colocasia esculenta</name>
    <name type="common">Wild taro</name>
    <name type="synonym">Arum esculentum</name>
    <dbReference type="NCBI Taxonomy" id="4460"/>
    <lineage>
        <taxon>Eukaryota</taxon>
        <taxon>Viridiplantae</taxon>
        <taxon>Streptophyta</taxon>
        <taxon>Embryophyta</taxon>
        <taxon>Tracheophyta</taxon>
        <taxon>Spermatophyta</taxon>
        <taxon>Magnoliopsida</taxon>
        <taxon>Liliopsida</taxon>
        <taxon>Araceae</taxon>
        <taxon>Aroideae</taxon>
        <taxon>Colocasieae</taxon>
        <taxon>Colocasia</taxon>
    </lineage>
</organism>
<keyword evidence="2" id="KW-1185">Reference proteome</keyword>
<gene>
    <name evidence="1" type="ORF">Taro_051001</name>
</gene>
<reference evidence="1" key="1">
    <citation type="submission" date="2017-07" db="EMBL/GenBank/DDBJ databases">
        <title>Taro Niue Genome Assembly and Annotation.</title>
        <authorList>
            <person name="Atibalentja N."/>
            <person name="Keating K."/>
            <person name="Fields C.J."/>
        </authorList>
    </citation>
    <scope>NUCLEOTIDE SEQUENCE</scope>
    <source>
        <strain evidence="1">Niue_2</strain>
        <tissue evidence="1">Leaf</tissue>
    </source>
</reference>
<accession>A0A843XEU7</accession>
<dbReference type="Proteomes" id="UP000652761">
    <property type="component" value="Unassembled WGS sequence"/>
</dbReference>
<evidence type="ECO:0000313" key="1">
    <source>
        <dbReference type="EMBL" id="MQM18018.1"/>
    </source>
</evidence>
<protein>
    <submittedName>
        <fullName evidence="1">Uncharacterized protein</fullName>
    </submittedName>
</protein>
<sequence>MRGALDIKEALSTPRIDLHRQGRPDSSSFGPLLGLTEEGFTRKSRSFWIYSQARINISSKGSVDTPHTGVDTML</sequence>
<evidence type="ECO:0000313" key="2">
    <source>
        <dbReference type="Proteomes" id="UP000652761"/>
    </source>
</evidence>
<dbReference type="AlphaFoldDB" id="A0A843XEU7"/>